<evidence type="ECO:0000259" key="2">
    <source>
        <dbReference type="Pfam" id="PF03724"/>
    </source>
</evidence>
<evidence type="ECO:0000313" key="3">
    <source>
        <dbReference type="EMBL" id="GAA1825914.1"/>
    </source>
</evidence>
<organism evidence="3 4">
    <name type="scientific">Luedemannella flava</name>
    <dbReference type="NCBI Taxonomy" id="349316"/>
    <lineage>
        <taxon>Bacteria</taxon>
        <taxon>Bacillati</taxon>
        <taxon>Actinomycetota</taxon>
        <taxon>Actinomycetes</taxon>
        <taxon>Micromonosporales</taxon>
        <taxon>Micromonosporaceae</taxon>
        <taxon>Luedemannella</taxon>
    </lineage>
</organism>
<dbReference type="RefSeq" id="WP_344137857.1">
    <property type="nucleotide sequence ID" value="NZ_BAAALT010000226.1"/>
</dbReference>
<dbReference type="Pfam" id="PF03724">
    <property type="entry name" value="META"/>
    <property type="match status" value="2"/>
</dbReference>
<dbReference type="EMBL" id="BAAALT010000226">
    <property type="protein sequence ID" value="GAA1825914.1"/>
    <property type="molecule type" value="Genomic_DNA"/>
</dbReference>
<dbReference type="PANTHER" id="PTHR35535:SF1">
    <property type="entry name" value="HEAT SHOCK PROTEIN HSLJ"/>
    <property type="match status" value="1"/>
</dbReference>
<proteinExistence type="predicted"/>
<reference evidence="4" key="1">
    <citation type="journal article" date="2019" name="Int. J. Syst. Evol. Microbiol.">
        <title>The Global Catalogue of Microorganisms (GCM) 10K type strain sequencing project: providing services to taxonomists for standard genome sequencing and annotation.</title>
        <authorList>
            <consortium name="The Broad Institute Genomics Platform"/>
            <consortium name="The Broad Institute Genome Sequencing Center for Infectious Disease"/>
            <person name="Wu L."/>
            <person name="Ma J."/>
        </authorList>
    </citation>
    <scope>NUCLEOTIDE SEQUENCE [LARGE SCALE GENOMIC DNA]</scope>
    <source>
        <strain evidence="4">JCM 13250</strain>
    </source>
</reference>
<comment type="caution">
    <text evidence="3">The sequence shown here is derived from an EMBL/GenBank/DDBJ whole genome shotgun (WGS) entry which is preliminary data.</text>
</comment>
<dbReference type="InterPro" id="IPR005184">
    <property type="entry name" value="DUF306_Meta_HslJ"/>
</dbReference>
<evidence type="ECO:0000256" key="1">
    <source>
        <dbReference type="SAM" id="MobiDB-lite"/>
    </source>
</evidence>
<evidence type="ECO:0000313" key="4">
    <source>
        <dbReference type="Proteomes" id="UP001500218"/>
    </source>
</evidence>
<dbReference type="InterPro" id="IPR053147">
    <property type="entry name" value="Hsp_HslJ-like"/>
</dbReference>
<dbReference type="Gene3D" id="2.40.128.270">
    <property type="match status" value="2"/>
</dbReference>
<feature type="domain" description="DUF306" evidence="2">
    <location>
        <begin position="152"/>
        <end position="253"/>
    </location>
</feature>
<dbReference type="Proteomes" id="UP001500218">
    <property type="component" value="Unassembled WGS sequence"/>
</dbReference>
<feature type="compositionally biased region" description="Low complexity" evidence="1">
    <location>
        <begin position="123"/>
        <end position="142"/>
    </location>
</feature>
<accession>A0ABP4YTV3</accession>
<name>A0ABP4YTV3_9ACTN</name>
<sequence>MADTAWRAVSVSTRRVLPGTRLTLSFGPSEGAHRPNWGDVGAGAGCNVLFGTGRMVNRRLIIPVLSSTYIFCSEARMAQERWYSALLTDRPILTWDERHLTLRHGREVIRYLRSVPTPPEGQPARASSSPARSAGAATTPGTQPGHWPGVSAWNAVSVSSRQVVQGTVLTLSFGPATEGRTNAGDVGAGAGCNDLFGDGYIEGDRLVIPVLSTSYIYCSSAHMAQEQWYSDLLTSRPQLHFDNHRLTLRHGNEVIEYQLAEPPDAAQGQPARASVAWPSAPQIWTTVSKVRSGGNESI</sequence>
<feature type="domain" description="DUF306" evidence="2">
    <location>
        <begin position="2"/>
        <end position="107"/>
    </location>
</feature>
<gene>
    <name evidence="3" type="ORF">GCM10009682_52020</name>
</gene>
<feature type="region of interest" description="Disordered" evidence="1">
    <location>
        <begin position="113"/>
        <end position="146"/>
    </location>
</feature>
<protein>
    <recommendedName>
        <fullName evidence="2">DUF306 domain-containing protein</fullName>
    </recommendedName>
</protein>
<keyword evidence="4" id="KW-1185">Reference proteome</keyword>
<dbReference type="PANTHER" id="PTHR35535">
    <property type="entry name" value="HEAT SHOCK PROTEIN HSLJ"/>
    <property type="match status" value="1"/>
</dbReference>
<dbReference type="InterPro" id="IPR038670">
    <property type="entry name" value="HslJ-like_sf"/>
</dbReference>